<dbReference type="PANTHER" id="PTHR38792:SF3">
    <property type="entry name" value="BNR_ASP-BOX REPEAT DOMAIN PROTEIN (AFU_ORTHOLOGUE AFUA_7G06430)-RELATED"/>
    <property type="match status" value="1"/>
</dbReference>
<feature type="domain" description="Sialidase" evidence="2">
    <location>
        <begin position="144"/>
        <end position="223"/>
    </location>
</feature>
<protein>
    <submittedName>
        <fullName evidence="3">Sugar-binding protein</fullName>
    </submittedName>
</protein>
<evidence type="ECO:0000259" key="1">
    <source>
        <dbReference type="Pfam" id="PF06452"/>
    </source>
</evidence>
<dbReference type="Gene3D" id="2.120.10.10">
    <property type="match status" value="1"/>
</dbReference>
<dbReference type="Pfam" id="PF13088">
    <property type="entry name" value="BNR_2"/>
    <property type="match status" value="1"/>
</dbReference>
<gene>
    <name evidence="3" type="ORF">ACFQHR_16095</name>
</gene>
<evidence type="ECO:0000313" key="4">
    <source>
        <dbReference type="Proteomes" id="UP001596405"/>
    </source>
</evidence>
<dbReference type="PANTHER" id="PTHR38792">
    <property type="entry name" value="BNR/ASP-BOX REPEAT DOMAIN PROTEIN (AFU_ORTHOLOGUE AFUA_7G06430)-RELATED"/>
    <property type="match status" value="1"/>
</dbReference>
<reference evidence="4" key="1">
    <citation type="journal article" date="2019" name="Int. J. Syst. Evol. Microbiol.">
        <title>The Global Catalogue of Microorganisms (GCM) 10K type strain sequencing project: providing services to taxonomists for standard genome sequencing and annotation.</title>
        <authorList>
            <consortium name="The Broad Institute Genomics Platform"/>
            <consortium name="The Broad Institute Genome Sequencing Center for Infectious Disease"/>
            <person name="Wu L."/>
            <person name="Ma J."/>
        </authorList>
    </citation>
    <scope>NUCLEOTIDE SEQUENCE [LARGE SCALE GENOMIC DNA]</scope>
    <source>
        <strain evidence="4">CGMCC 4.7393</strain>
    </source>
</reference>
<dbReference type="SUPFAM" id="SSF49344">
    <property type="entry name" value="CBD9-like"/>
    <property type="match status" value="1"/>
</dbReference>
<comment type="caution">
    <text evidence="3">The sequence shown here is derived from an EMBL/GenBank/DDBJ whole genome shotgun (WGS) entry which is preliminary data.</text>
</comment>
<dbReference type="Proteomes" id="UP001596405">
    <property type="component" value="Unassembled WGS sequence"/>
</dbReference>
<proteinExistence type="predicted"/>
<dbReference type="CDD" id="cd15482">
    <property type="entry name" value="Sialidase_non-viral"/>
    <property type="match status" value="1"/>
</dbReference>
<name>A0ABW2DRX5_9BACT</name>
<dbReference type="SUPFAM" id="SSF50939">
    <property type="entry name" value="Sialidases"/>
    <property type="match status" value="1"/>
</dbReference>
<dbReference type="EMBL" id="JBHSYQ010000015">
    <property type="protein sequence ID" value="MFC6999158.1"/>
    <property type="molecule type" value="Genomic_DNA"/>
</dbReference>
<dbReference type="InterPro" id="IPR011040">
    <property type="entry name" value="Sialidase"/>
</dbReference>
<organism evidence="3 4">
    <name type="scientific">Rufibacter roseus</name>
    <dbReference type="NCBI Taxonomy" id="1567108"/>
    <lineage>
        <taxon>Bacteria</taxon>
        <taxon>Pseudomonadati</taxon>
        <taxon>Bacteroidota</taxon>
        <taxon>Cytophagia</taxon>
        <taxon>Cytophagales</taxon>
        <taxon>Hymenobacteraceae</taxon>
        <taxon>Rufibacter</taxon>
    </lineage>
</organism>
<dbReference type="InterPro" id="IPR036278">
    <property type="entry name" value="Sialidase_sf"/>
</dbReference>
<sequence length="588" mass="65328">MVKITERLSLIFCLFICVCCSQKISSQGTAKTESQKTNEPVHGSRIAWDYTTLRKVSSSETGARYNGYARVVQLQDKSLLSVYEASGTVVAVKSHDLGNSWSSPVVVAAKPEHYNNANPDLLELQDKSILVCYNPRPGKIDPSRKFEIRTKKSYDGGATWVEEKLLYQAGHEFENGCWEPAAIQLPNGEVQLFFANEGPYTFSEEQNISMLRSSDNGLTWTKKPENISFRAGSRDGMPSPLLLQNKKEIVVAIEDNGVEQFKPYVVRTTLSDNWKNTVTGNSSRRNYALAERVGDSIYAGAPYIRQLKNGETILSYQGTEGRKNHMNTSEMKVVIGNDQARNFSRKTSPFPIPENTSGLWNSLCVLEDNTVVALTTTRGFSKNGTTEVWMIKGRVVPEVAAQKQTITVDGAQSEAVWSEQFPVFVGHKSATQLTSQVVHDDKYLYVLNFVKDSSIVHSAQNPEEGDGVMVQLDPANKSYTRPDGEVYSFFLSVDGSLVMKRGQEGQWVKANDTEVNQVKAISKATDAGYVQEIAIPWTLLGGKPTNDARIGLNVQLTESTGQGRVKYRESISANHADKPYTWLTLRLK</sequence>
<keyword evidence="4" id="KW-1185">Reference proteome</keyword>
<dbReference type="InterPro" id="IPR010502">
    <property type="entry name" value="Carb-bd_dom_fam9"/>
</dbReference>
<evidence type="ECO:0000313" key="3">
    <source>
        <dbReference type="EMBL" id="MFC6999158.1"/>
    </source>
</evidence>
<dbReference type="Pfam" id="PF06452">
    <property type="entry name" value="CBM9_1"/>
    <property type="match status" value="1"/>
</dbReference>
<evidence type="ECO:0000259" key="2">
    <source>
        <dbReference type="Pfam" id="PF13088"/>
    </source>
</evidence>
<dbReference type="Gene3D" id="2.60.40.1190">
    <property type="match status" value="1"/>
</dbReference>
<dbReference type="RefSeq" id="WP_066616623.1">
    <property type="nucleotide sequence ID" value="NZ_JBHSYQ010000015.1"/>
</dbReference>
<feature type="domain" description="Carbohydrate-binding" evidence="1">
    <location>
        <begin position="409"/>
        <end position="568"/>
    </location>
</feature>
<accession>A0ABW2DRX5</accession>